<keyword evidence="1" id="KW-1188">Viral release from host cell</keyword>
<evidence type="ECO:0000256" key="1">
    <source>
        <dbReference type="ARBA" id="ARBA00022612"/>
    </source>
</evidence>
<reference evidence="6 7" key="1">
    <citation type="submission" date="2019-08" db="EMBL/GenBank/DDBJ databases">
        <title>In-depth cultivation of the pig gut microbiome towards novel bacterial diversity and tailored functional studies.</title>
        <authorList>
            <person name="Wylensek D."/>
            <person name="Hitch T.C.A."/>
            <person name="Clavel T."/>
        </authorList>
    </citation>
    <scope>NUCLEOTIDE SEQUENCE [LARGE SCALE GENOMIC DNA]</scope>
    <source>
        <strain evidence="6 7">BBE-744-WT-12</strain>
    </source>
</reference>
<gene>
    <name evidence="6" type="ORF">FYJ85_20255</name>
</gene>
<organism evidence="6 7">
    <name type="scientific">Victivallis lenta</name>
    <dbReference type="NCBI Taxonomy" id="2606640"/>
    <lineage>
        <taxon>Bacteria</taxon>
        <taxon>Pseudomonadati</taxon>
        <taxon>Lentisphaerota</taxon>
        <taxon>Lentisphaeria</taxon>
        <taxon>Victivallales</taxon>
        <taxon>Victivallaceae</taxon>
        <taxon>Victivallis</taxon>
    </lineage>
</organism>
<feature type="compositionally biased region" description="Basic and acidic residues" evidence="3">
    <location>
        <begin position="1463"/>
        <end position="1503"/>
    </location>
</feature>
<feature type="coiled-coil region" evidence="2">
    <location>
        <begin position="1510"/>
        <end position="1541"/>
    </location>
</feature>
<feature type="compositionally biased region" description="Basic and acidic residues" evidence="3">
    <location>
        <begin position="1353"/>
        <end position="1370"/>
    </location>
</feature>
<evidence type="ECO:0000259" key="5">
    <source>
        <dbReference type="Pfam" id="PF10145"/>
    </source>
</evidence>
<feature type="region of interest" description="Disordered" evidence="3">
    <location>
        <begin position="1339"/>
        <end position="1382"/>
    </location>
</feature>
<dbReference type="NCBIfam" id="TIGR01760">
    <property type="entry name" value="tape_meas_TP901"/>
    <property type="match status" value="1"/>
</dbReference>
<evidence type="ECO:0000256" key="4">
    <source>
        <dbReference type="SAM" id="Phobius"/>
    </source>
</evidence>
<accession>A0A844G858</accession>
<evidence type="ECO:0000313" key="6">
    <source>
        <dbReference type="EMBL" id="MST99363.1"/>
    </source>
</evidence>
<dbReference type="PANTHER" id="PTHR37813:SF1">
    <property type="entry name" value="FELS-2 PROPHAGE PROTEIN"/>
    <property type="match status" value="1"/>
</dbReference>
<evidence type="ECO:0000256" key="2">
    <source>
        <dbReference type="SAM" id="Coils"/>
    </source>
</evidence>
<proteinExistence type="predicted"/>
<protein>
    <submittedName>
        <fullName evidence="6">Phage tail tape measure protein</fullName>
    </submittedName>
</protein>
<feature type="domain" description="Phage tail tape measure protein" evidence="5">
    <location>
        <begin position="92"/>
        <end position="287"/>
    </location>
</feature>
<dbReference type="Pfam" id="PF10145">
    <property type="entry name" value="PhageMin_Tail"/>
    <property type="match status" value="1"/>
</dbReference>
<keyword evidence="4" id="KW-1133">Transmembrane helix</keyword>
<dbReference type="PANTHER" id="PTHR37813">
    <property type="entry name" value="FELS-2 PROPHAGE PROTEIN"/>
    <property type="match status" value="1"/>
</dbReference>
<feature type="region of interest" description="Disordered" evidence="3">
    <location>
        <begin position="1605"/>
        <end position="1645"/>
    </location>
</feature>
<evidence type="ECO:0000256" key="3">
    <source>
        <dbReference type="SAM" id="MobiDB-lite"/>
    </source>
</evidence>
<feature type="transmembrane region" description="Helical" evidence="4">
    <location>
        <begin position="724"/>
        <end position="743"/>
    </location>
</feature>
<feature type="coiled-coil region" evidence="2">
    <location>
        <begin position="1271"/>
        <end position="1298"/>
    </location>
</feature>
<comment type="caution">
    <text evidence="6">The sequence shown here is derived from an EMBL/GenBank/DDBJ whole genome shotgun (WGS) entry which is preliminary data.</text>
</comment>
<keyword evidence="4" id="KW-0812">Transmembrane</keyword>
<keyword evidence="4" id="KW-0472">Membrane</keyword>
<evidence type="ECO:0000313" key="7">
    <source>
        <dbReference type="Proteomes" id="UP000435649"/>
    </source>
</evidence>
<feature type="transmembrane region" description="Helical" evidence="4">
    <location>
        <begin position="696"/>
        <end position="719"/>
    </location>
</feature>
<feature type="coiled-coil region" evidence="2">
    <location>
        <begin position="1200"/>
        <end position="1227"/>
    </location>
</feature>
<dbReference type="InterPro" id="IPR010090">
    <property type="entry name" value="Phage_tape_meas"/>
</dbReference>
<dbReference type="EMBL" id="VUNS01000035">
    <property type="protein sequence ID" value="MST99363.1"/>
    <property type="molecule type" value="Genomic_DNA"/>
</dbReference>
<dbReference type="RefSeq" id="WP_154420558.1">
    <property type="nucleotide sequence ID" value="NZ_VUNS01000035.1"/>
</dbReference>
<feature type="compositionally biased region" description="Basic and acidic residues" evidence="3">
    <location>
        <begin position="1622"/>
        <end position="1634"/>
    </location>
</feature>
<name>A0A844G858_9BACT</name>
<feature type="coiled-coil region" evidence="2">
    <location>
        <begin position="845"/>
        <end position="903"/>
    </location>
</feature>
<feature type="compositionally biased region" description="Polar residues" evidence="3">
    <location>
        <begin position="1636"/>
        <end position="1645"/>
    </location>
</feature>
<dbReference type="Proteomes" id="UP000435649">
    <property type="component" value="Unassembled WGS sequence"/>
</dbReference>
<feature type="region of interest" description="Disordered" evidence="3">
    <location>
        <begin position="1463"/>
        <end position="1505"/>
    </location>
</feature>
<keyword evidence="7" id="KW-1185">Reference proteome</keyword>
<keyword evidence="2" id="KW-0175">Coiled coil</keyword>
<sequence>MSLSSNIRAGRAYVEVTAETSKLQRNLTSAQAQLQNFGRTCTNVGKDLLMLSGAMAAPLVMAARSFAGFDDSMRLVQAVTQATDADFKALTKTAQRLGRDTSYTAQQAADAMVSLGRMGFSPTEIQASIDAVLNLARSTGTELAEAGDIAANSMRIFGIEASQMSDVADVLTVTANSSAQTLIDLFEALKMGGPQAAAAGESIRETSAAIAVLANMGIKGSLAGTALRKSFSQFAKVKVQDQLRSVGVETVDANGNLRKMAEIMRDIAKAMSTMPTAEKLAFAEDIFDIRGSLAGLTLTANTDELDAMLAKLQDVEGVAADTAKKMDAGLGGAFRLLLSAVEGAMNAIADAMNSTLQPLVVKVTAVINAFTQWIEANQGLVTAFAVTVVGAAGLAVVLIAIGVAAKGAAAGIAVVQTAIKGFTFLQGVAIAQGTALKTSFTLLTQSFADYRNTAIPALVGTEKFCAALGLASTSANRARASIILMSNAEAAAAAKSALAAKWQAVTKTLASFRNTALAAAVATKAQAAAEVLAAAQSTLAAKWTAMTSALKNFSLAAVAATAATKAQAAAEAAAAVKTALVSGWTAMANALKGLTLSSIAAAAALKAQAVAEGAMAAGRALATAWTAMASALKSYTAASIAATVAVKAQTVAEALCTAGTVALNQVRKAGIAVTALFTAANLKAVVSVSAVAAGNFLLAAAAKVAAAAMLALGAVMSFIAAHPVAVALIALGAVLAGVCIYLSRAGSYTAQLSDKMSTLREKGDQLRKTDEIRMERLQQLAAKQKLTNAEMAEARMLASKLQKKYGDLGITISDNAMRITALSSAAAKLGELKFKVSNADDLEKMARLEELSVKVSLELDEQNEAAALIEDLSAKYGALGLEVDRARGRIRALSEEAERLEGIRLSTKIDAGDLPKFDQLKALSMELDLTIPQQNDAERLIGELSKKYGDLGLVVNRTTGQIERLNTVAGAISDLSFKVRGSEDIEKLNRLKALSIQAKLDVQGQEEAERLISELEAKYGSLGMTVDKVSGKIAAMNAESARIGAMELSVKDSGDLDKLRELKALSLEVTLDVDQQNDAERLIGELSKKYGDLGVAVDRTAGKIVKLNSVAASLREISIKVSGTEDADKVSRLQTLSQMPKLDASGIAEANTLLEQLRAKYGDLGLSVDTARGRIVALTEAQRQFTAAAQIIQTGNDPQKETHLAQLERLKQLAEQEKLTAAEQQEAQTIVNALNGAYNDLGLGIDTITGKLNLAASAQDKFNEAMKAATLGELDAEIAELEANLKELQAEDEALLSYWNHNLWSQISGRQEEAQKKIEANGERASAYRQKIWALQKRRQAVQEGKPGATTGEEGKTATTEEKVEAEKQRRQAASDNADAAAKRVAEIDKQLARERKTELENEIDDIIALRDEYKQLIQTMLDYEKSKPEKEQDKAKIAELEGKLAGADQTAEDRIAKAREKAAQKMKDDVASYQERFQESEQSIQDRRAEAAQDRKIDETLKNDPAAGQQMLEGLIAQYQKEAAAAKAQFEKELQDTQADGKIDDNERKKLDDAHSAYTRAESMVDKYSDRLRSAQEGTAGAAERTQVSGSFLASALQAMLGGGGTEAERTANATEQMVRQSKETNKLLKRMDNASGTTTLAYK</sequence>
<feature type="transmembrane region" description="Helical" evidence="4">
    <location>
        <begin position="669"/>
        <end position="690"/>
    </location>
</feature>
<feature type="transmembrane region" description="Helical" evidence="4">
    <location>
        <begin position="380"/>
        <end position="403"/>
    </location>
</feature>